<evidence type="ECO:0008006" key="3">
    <source>
        <dbReference type="Google" id="ProtNLM"/>
    </source>
</evidence>
<accession>I0WBZ2</accession>
<reference evidence="1 2" key="1">
    <citation type="journal article" date="2012" name="J. Bacteriol.">
        <title>Genome Sequence of the Halotolerant Bacterium Imtechella halotolerans K1T.</title>
        <authorList>
            <person name="Kumar S."/>
            <person name="Vikram S."/>
            <person name="Subramanian S."/>
            <person name="Raghava G.P."/>
            <person name="Pinnaka A.K."/>
        </authorList>
    </citation>
    <scope>NUCLEOTIDE SEQUENCE [LARGE SCALE GENOMIC DNA]</scope>
    <source>
        <strain evidence="1 2">K1</strain>
    </source>
</reference>
<evidence type="ECO:0000313" key="1">
    <source>
        <dbReference type="EMBL" id="EID73908.1"/>
    </source>
</evidence>
<dbReference type="EMBL" id="AJJU01000017">
    <property type="protein sequence ID" value="EID73908.1"/>
    <property type="molecule type" value="Genomic_DNA"/>
</dbReference>
<organism evidence="1 2">
    <name type="scientific">Imtechella halotolerans K1</name>
    <dbReference type="NCBI Taxonomy" id="946077"/>
    <lineage>
        <taxon>Bacteria</taxon>
        <taxon>Pseudomonadati</taxon>
        <taxon>Bacteroidota</taxon>
        <taxon>Flavobacteriia</taxon>
        <taxon>Flavobacteriales</taxon>
        <taxon>Flavobacteriaceae</taxon>
        <taxon>Imtechella</taxon>
    </lineage>
</organism>
<protein>
    <recommendedName>
        <fullName evidence="3">YD repeat-containing protein</fullName>
    </recommendedName>
</protein>
<dbReference type="STRING" id="946077.W5A_10095"/>
<dbReference type="AlphaFoldDB" id="I0WBZ2"/>
<dbReference type="Proteomes" id="UP000005938">
    <property type="component" value="Unassembled WGS sequence"/>
</dbReference>
<gene>
    <name evidence="1" type="ORF">W5A_10095</name>
</gene>
<dbReference type="Gene3D" id="2.180.10.10">
    <property type="entry name" value="RHS repeat-associated core"/>
    <property type="match status" value="1"/>
</dbReference>
<dbReference type="RefSeq" id="WP_008240134.1">
    <property type="nucleotide sequence ID" value="NZ_AJJU01000017.1"/>
</dbReference>
<dbReference type="OrthoDB" id="1197496at2"/>
<evidence type="ECO:0000313" key="2">
    <source>
        <dbReference type="Proteomes" id="UP000005938"/>
    </source>
</evidence>
<comment type="caution">
    <text evidence="1">The sequence shown here is derived from an EMBL/GenBank/DDBJ whole genome shotgun (WGS) entry which is preliminary data.</text>
</comment>
<keyword evidence="2" id="KW-1185">Reference proteome</keyword>
<proteinExistence type="predicted"/>
<sequence length="337" mass="39558">MRTPSTFPIALSNSLPKGSFCFLFLFGIIQMVHAQDTLETWKDYNLKGTPRKVVTKAHDKKVVYHFNPDGRLTNKKIHWLDSKESEHTTYQYNPNGSLRQFTETINTIKSVVRYQYDTHGNLVSFRDRDGFNVYVTTDSIDGKITEQFYFKVNPKNGDEQFLRRVTFGYDPNGILKFKTTITEPSIVSAYFDFKGTLLYTLLQKGAYLEYIFYDSIWLDIKANSATKVHLFTKDSSGNILSKSKLAEDGTWNEYTRNSYTFYTNGQLKTVVMTCIERFETKTYTTHFDSLGNRISYKTDTSYAKDYWEYNYEYDHMGNWIKKEMKSKQPTLRTIHYY</sequence>
<name>I0WBZ2_9FLAO</name>